<keyword evidence="5" id="KW-1185">Reference proteome</keyword>
<dbReference type="InterPro" id="IPR011990">
    <property type="entry name" value="TPR-like_helical_dom_sf"/>
</dbReference>
<sequence>MDSVSAQTALRQLGFQNADEIDLADAALWLAKWAEPGLNIEAYRRHLTALVHDVQAYVAQDQHDDVLVLEAVQQILARRYGYGGTSDPAHHSDGANLARTIDQRRGGSLVLAILYGHLLSALGRRVQILDFLPRTLVAVQSAGGRVLVDPFDGGSTLDARDLRDLLKDHQGAQGELTPNDLPELDSRQVLLRLQRTLMSEHLRYGRPEAAVLAVEGALLVAPNEARLWRELGLIHARMDHFVDAINALERFLDLPGNDAHRYSASQMVQNLRHLVKND</sequence>
<evidence type="ECO:0000256" key="2">
    <source>
        <dbReference type="PROSITE-ProRule" id="PRU00339"/>
    </source>
</evidence>
<accession>A0A1E5Q3Q8</accession>
<evidence type="ECO:0000313" key="5">
    <source>
        <dbReference type="Proteomes" id="UP000095347"/>
    </source>
</evidence>
<evidence type="ECO:0000259" key="3">
    <source>
        <dbReference type="Pfam" id="PF13369"/>
    </source>
</evidence>
<protein>
    <recommendedName>
        <fullName evidence="3">Protein SirB1 N-terminal domain-containing protein</fullName>
    </recommendedName>
</protein>
<dbReference type="PANTHER" id="PTHR31350:SF27">
    <property type="entry name" value="HEMIMETHYLATED DNA-BINDING DOMAIN-CONTAINING PROTEIN"/>
    <property type="match status" value="1"/>
</dbReference>
<name>A0A1E5Q3Q8_9PROT</name>
<gene>
    <name evidence="4" type="ORF">BEN30_16355</name>
</gene>
<dbReference type="Proteomes" id="UP000095347">
    <property type="component" value="Unassembled WGS sequence"/>
</dbReference>
<dbReference type="AlphaFoldDB" id="A0A1E5Q3Q8"/>
<evidence type="ECO:0000313" key="4">
    <source>
        <dbReference type="EMBL" id="OEJ64384.1"/>
    </source>
</evidence>
<dbReference type="EMBL" id="MCGG01000071">
    <property type="protein sequence ID" value="OEJ64384.1"/>
    <property type="molecule type" value="Genomic_DNA"/>
</dbReference>
<comment type="similarity">
    <text evidence="1">Belongs to the UPF0162 family.</text>
</comment>
<dbReference type="SUPFAM" id="SSF48452">
    <property type="entry name" value="TPR-like"/>
    <property type="match status" value="1"/>
</dbReference>
<dbReference type="PROSITE" id="PS50005">
    <property type="entry name" value="TPR"/>
    <property type="match status" value="1"/>
</dbReference>
<feature type="domain" description="Protein SirB1 N-terminal" evidence="3">
    <location>
        <begin position="42"/>
        <end position="194"/>
    </location>
</feature>
<feature type="repeat" description="TPR" evidence="2">
    <location>
        <begin position="225"/>
        <end position="258"/>
    </location>
</feature>
<evidence type="ECO:0000256" key="1">
    <source>
        <dbReference type="ARBA" id="ARBA00007100"/>
    </source>
</evidence>
<dbReference type="RefSeq" id="WP_069959237.1">
    <property type="nucleotide sequence ID" value="NZ_MCGG01000071.1"/>
</dbReference>
<dbReference type="InterPro" id="IPR019734">
    <property type="entry name" value="TPR_rpt"/>
</dbReference>
<dbReference type="OrthoDB" id="232498at2"/>
<dbReference type="InterPro" id="IPR032698">
    <property type="entry name" value="SirB1_N"/>
</dbReference>
<dbReference type="STRING" id="28181.BEN30_16355"/>
<proteinExistence type="inferred from homology"/>
<reference evidence="5" key="1">
    <citation type="submission" date="2016-07" db="EMBL/GenBank/DDBJ databases">
        <authorList>
            <person name="Florea S."/>
            <person name="Webb J.S."/>
            <person name="Jaromczyk J."/>
            <person name="Schardl C.L."/>
        </authorList>
    </citation>
    <scope>NUCLEOTIDE SEQUENCE [LARGE SCALE GENOMIC DNA]</scope>
    <source>
        <strain evidence="5">MV-1</strain>
    </source>
</reference>
<dbReference type="Pfam" id="PF13369">
    <property type="entry name" value="Transglut_core2"/>
    <property type="match status" value="1"/>
</dbReference>
<dbReference type="PANTHER" id="PTHR31350">
    <property type="entry name" value="SI:DKEY-261L7.2"/>
    <property type="match status" value="1"/>
</dbReference>
<comment type="caution">
    <text evidence="4">The sequence shown here is derived from an EMBL/GenBank/DDBJ whole genome shotgun (WGS) entry which is preliminary data.</text>
</comment>
<dbReference type="Pfam" id="PF13371">
    <property type="entry name" value="TPR_9"/>
    <property type="match status" value="1"/>
</dbReference>
<dbReference type="Gene3D" id="1.25.40.10">
    <property type="entry name" value="Tetratricopeptide repeat domain"/>
    <property type="match status" value="1"/>
</dbReference>
<keyword evidence="2" id="KW-0802">TPR repeat</keyword>
<organism evidence="4 5">
    <name type="scientific">Magnetovibrio blakemorei</name>
    <dbReference type="NCBI Taxonomy" id="28181"/>
    <lineage>
        <taxon>Bacteria</taxon>
        <taxon>Pseudomonadati</taxon>
        <taxon>Pseudomonadota</taxon>
        <taxon>Alphaproteobacteria</taxon>
        <taxon>Rhodospirillales</taxon>
        <taxon>Magnetovibrionaceae</taxon>
        <taxon>Magnetovibrio</taxon>
    </lineage>
</organism>